<dbReference type="PRINTS" id="PR01727">
    <property type="entry name" value="DNABINDINGHU"/>
</dbReference>
<dbReference type="InterPro" id="IPR010992">
    <property type="entry name" value="IHF-like_DNA-bd_dom_sf"/>
</dbReference>
<dbReference type="Gene3D" id="4.10.520.10">
    <property type="entry name" value="IHF-like DNA-binding proteins"/>
    <property type="match status" value="1"/>
</dbReference>
<protein>
    <submittedName>
        <fullName evidence="4">HU family DNA-binding protein</fullName>
    </submittedName>
</protein>
<dbReference type="RefSeq" id="WP_258210689.1">
    <property type="nucleotide sequence ID" value="NZ_CP102734.1"/>
</dbReference>
<gene>
    <name evidence="4" type="ORF">NV226_02145</name>
</gene>
<evidence type="ECO:0000256" key="1">
    <source>
        <dbReference type="ARBA" id="ARBA00023067"/>
    </source>
</evidence>
<dbReference type="PANTHER" id="PTHR33175">
    <property type="entry name" value="DNA-BINDING PROTEIN HU"/>
    <property type="match status" value="1"/>
</dbReference>
<keyword evidence="5" id="KW-1185">Reference proteome</keyword>
<accession>A0ABY5R965</accession>
<evidence type="ECO:0000256" key="3">
    <source>
        <dbReference type="RuleBase" id="RU003939"/>
    </source>
</evidence>
<dbReference type="PANTHER" id="PTHR33175:SF3">
    <property type="entry name" value="DNA-BINDING PROTEIN HU-BETA"/>
    <property type="match status" value="1"/>
</dbReference>
<sequence>MTKKELVRKVAELSDLTEAKADKAIASLVEVITESLKAGEKLQVLGLGTFKVSDRKERQGINPRTKETITIAASKSVKFQAAKALKESI</sequence>
<dbReference type="GO" id="GO:0003677">
    <property type="term" value="F:DNA binding"/>
    <property type="evidence" value="ECO:0007669"/>
    <property type="project" value="UniProtKB-KW"/>
</dbReference>
<dbReference type="InterPro" id="IPR000119">
    <property type="entry name" value="Hist_DNA-bd"/>
</dbReference>
<dbReference type="Pfam" id="PF00216">
    <property type="entry name" value="Bac_DNA_binding"/>
    <property type="match status" value="1"/>
</dbReference>
<proteinExistence type="inferred from homology"/>
<dbReference type="CDD" id="cd13831">
    <property type="entry name" value="HU"/>
    <property type="match status" value="1"/>
</dbReference>
<keyword evidence="2 4" id="KW-0238">DNA-binding</keyword>
<dbReference type="Proteomes" id="UP001059252">
    <property type="component" value="Chromosome"/>
</dbReference>
<evidence type="ECO:0000256" key="2">
    <source>
        <dbReference type="ARBA" id="ARBA00023125"/>
    </source>
</evidence>
<organism evidence="4 5">
    <name type="scientific">Mycoplasma iguanae</name>
    <dbReference type="NCBI Taxonomy" id="292461"/>
    <lineage>
        <taxon>Bacteria</taxon>
        <taxon>Bacillati</taxon>
        <taxon>Mycoplasmatota</taxon>
        <taxon>Mollicutes</taxon>
        <taxon>Mycoplasmataceae</taxon>
        <taxon>Mycoplasma</taxon>
    </lineage>
</organism>
<evidence type="ECO:0000313" key="5">
    <source>
        <dbReference type="Proteomes" id="UP001059252"/>
    </source>
</evidence>
<keyword evidence="1" id="KW-0226">DNA condensation</keyword>
<dbReference type="EMBL" id="CP102734">
    <property type="protein sequence ID" value="UVD81515.1"/>
    <property type="molecule type" value="Genomic_DNA"/>
</dbReference>
<reference evidence="4" key="1">
    <citation type="submission" date="2022-08" db="EMBL/GenBank/DDBJ databases">
        <title>Complete genome of Mycoplasma iguanae type strain 2327.</title>
        <authorList>
            <person name="Spergser J."/>
        </authorList>
    </citation>
    <scope>NUCLEOTIDE SEQUENCE</scope>
    <source>
        <strain evidence="4">2327</strain>
    </source>
</reference>
<dbReference type="SUPFAM" id="SSF47729">
    <property type="entry name" value="IHF-like DNA-binding proteins"/>
    <property type="match status" value="1"/>
</dbReference>
<comment type="similarity">
    <text evidence="3">Belongs to the bacterial histone-like protein family.</text>
</comment>
<evidence type="ECO:0000313" key="4">
    <source>
        <dbReference type="EMBL" id="UVD81515.1"/>
    </source>
</evidence>
<dbReference type="SMART" id="SM00411">
    <property type="entry name" value="BHL"/>
    <property type="match status" value="1"/>
</dbReference>
<name>A0ABY5R965_9MOLU</name>